<dbReference type="NCBIfam" id="NF047352">
    <property type="entry name" value="P_loop_sacsin"/>
    <property type="match status" value="1"/>
</dbReference>
<evidence type="ECO:0000259" key="1">
    <source>
        <dbReference type="Pfam" id="PF25794"/>
    </source>
</evidence>
<accession>A0A9N8ZT28</accession>
<gene>
    <name evidence="2" type="ORF">FCALED_LOCUS3938</name>
</gene>
<feature type="domain" description="Sacsin/Nov" evidence="1">
    <location>
        <begin position="27"/>
        <end position="134"/>
    </location>
</feature>
<dbReference type="SUPFAM" id="SSF55874">
    <property type="entry name" value="ATPase domain of HSP90 chaperone/DNA topoisomerase II/histidine kinase"/>
    <property type="match status" value="1"/>
</dbReference>
<dbReference type="InterPro" id="IPR036890">
    <property type="entry name" value="HATPase_C_sf"/>
</dbReference>
<feature type="non-terminal residue" evidence="2">
    <location>
        <position position="1455"/>
    </location>
</feature>
<keyword evidence="3" id="KW-1185">Reference proteome</keyword>
<proteinExistence type="predicted"/>
<sequence>MSLDDIRERVLLNSGGEERVEVNQRLLIDKILARYSSEFVVFRELMQNSDDARSSSVQIKFESANPSKDKNIIKDKITRILFKNNGFAFRDEDWNRLKRIAEGNPDEQKIGAFGVGFYSLFSVCENPFVTSGRQGMAFYWRGDYLFAGQGPTDEVQEWTTFLMDMREPLELPNVEKFARFLANSLGFTGNLREISVYFNDTLMIHLSKEIQKPRLMSTTGFDAFSLRKLFHLTSVEVRNVQLVAKRLLVPTNIITDCQTKETPIFLGIVSGNLDVKLSESFSAEMERLTKKKPPNKTSVQMIFTGFDDLDNNLSGDHISRVFKDLFPHPEQGRIYIGFPTHQTTGCCSHFAARVIPTVERESIDLVDKTLGRYNKELLRIAGLLCRIVYEDEMNQIARIYNEMIGANIKNDDENIKCVREWLEKRAAHALTHFTFRQSTPNSRVGKTAELQFFNCSKKELSILSTKGVLPLSSVRIPNPEMEGFIKEIPVIPNTILEQCNEFLVKLEDIINVLSFQDVLCELKSRTLCEDELIKLSKWWIFYRSNGNEASPEEFEQFMKYATVCVGGKNRALNTFRYFLNPGIVPPDVCFLLEVFPYTISKHLQKKDLENWFGWSELSLVYWARFIVNELDLEVNPAFAEKVHYILERSIKNISQNDKDIIRRLFAKKKCIPTKFGMKIPSESYFQNVNLFPDLPTIQFLKPSSVQNIMQLLGVRKVVELQIIFDHLVKQGNCDHMQLVKYLASESDNLGKDEIMKLKTTPIWPKENLAELKPEFQRFVISDLYVPSSIHRELGLPLLDWRKRWIRNTLEGKFLIDLGLPEYPALQQILELAAPPTDPNVRSKALKYFIDNFNDKYSKDYDVENVNVAFLPCMDPSINAKPLECFIKPECSIMKFKAIRQDLRFQVEQFGVRHYPSNEELKNWLIENPPQDVDNAKKIFEYLASRQGDFDWKVISNLNFIPIQDKLQPDTIIRANPCSCFFAKAQEGSLDDYFTLIDFGQKANKFLQSCGVKNQPLPVDYAKLLVKSSSEIWNSINSIGDAKKYLMILNRIAAEYDYSIIYDLGLVVEMKKAPILVAAQIGKYCLASAEDIYINDDPEYQQIFKPLFAPEDDKLKYFKSLRASVSENINPIGGEQETENSRKLQETIMDRAHLFYHECQKSEIRRDVEWLMKLKVREVQQIKATYTLKSKKETKTESKFVTACIKEKMKQSWILYITPNSEIIEISERLARNIYDANKRRDVIFLNMLLTTSLSKLANMFPIDCIPNLPNLRTVENYVMNNDIRQSTLTPGELQNTLQSAIDACRSNLGGINNQAMVQIVKENQPSYCDIIPGHLLYYVGTSQEVKIYVPINAVTSTNLFQTHSAQLNRFLNVLKRLAEVFQLASEVIHIFYDTNSSSVAFNSKGALFFNLKFFLESHDDECEIGNTGNAMTYWFLTFCHELAHNIIFVHNSIHE</sequence>
<dbReference type="InterPro" id="IPR022155">
    <property type="entry name" value="DUF3684"/>
</dbReference>
<evidence type="ECO:0000313" key="3">
    <source>
        <dbReference type="Proteomes" id="UP000789570"/>
    </source>
</evidence>
<dbReference type="Proteomes" id="UP000789570">
    <property type="component" value="Unassembled WGS sequence"/>
</dbReference>
<dbReference type="InterPro" id="IPR058210">
    <property type="entry name" value="SACS/Nov_dom"/>
</dbReference>
<name>A0A9N8ZT28_9GLOM</name>
<dbReference type="OrthoDB" id="10031156at2759"/>
<dbReference type="PANTHER" id="PTHR47839">
    <property type="entry name" value="DOMAIN PROTEIN, PUTATIVE (AFU_ORTHOLOGUE AFUA_6G04830)-RELATED"/>
    <property type="match status" value="1"/>
</dbReference>
<dbReference type="PANTHER" id="PTHR47839:SF1">
    <property type="entry name" value="DOMAIN PROTEIN, PUTATIVE (AFU_ORTHOLOGUE AFUA_6G04830)-RELATED"/>
    <property type="match status" value="1"/>
</dbReference>
<comment type="caution">
    <text evidence="2">The sequence shown here is derived from an EMBL/GenBank/DDBJ whole genome shotgun (WGS) entry which is preliminary data.</text>
</comment>
<dbReference type="Pfam" id="PF12449">
    <property type="entry name" value="DUF3684"/>
    <property type="match status" value="1"/>
</dbReference>
<protein>
    <submittedName>
        <fullName evidence="2">6568_t:CDS:1</fullName>
    </submittedName>
</protein>
<evidence type="ECO:0000313" key="2">
    <source>
        <dbReference type="EMBL" id="CAG8505768.1"/>
    </source>
</evidence>
<reference evidence="2" key="1">
    <citation type="submission" date="2021-06" db="EMBL/GenBank/DDBJ databases">
        <authorList>
            <person name="Kallberg Y."/>
            <person name="Tangrot J."/>
            <person name="Rosling A."/>
        </authorList>
    </citation>
    <scope>NUCLEOTIDE SEQUENCE</scope>
    <source>
        <strain evidence="2">UK204</strain>
    </source>
</reference>
<dbReference type="EMBL" id="CAJVPQ010000727">
    <property type="protein sequence ID" value="CAG8505768.1"/>
    <property type="molecule type" value="Genomic_DNA"/>
</dbReference>
<dbReference type="Gene3D" id="3.30.565.10">
    <property type="entry name" value="Histidine kinase-like ATPase, C-terminal domain"/>
    <property type="match status" value="1"/>
</dbReference>
<dbReference type="Pfam" id="PF25794">
    <property type="entry name" value="SACS"/>
    <property type="match status" value="1"/>
</dbReference>
<organism evidence="2 3">
    <name type="scientific">Funneliformis caledonium</name>
    <dbReference type="NCBI Taxonomy" id="1117310"/>
    <lineage>
        <taxon>Eukaryota</taxon>
        <taxon>Fungi</taxon>
        <taxon>Fungi incertae sedis</taxon>
        <taxon>Mucoromycota</taxon>
        <taxon>Glomeromycotina</taxon>
        <taxon>Glomeromycetes</taxon>
        <taxon>Glomerales</taxon>
        <taxon>Glomeraceae</taxon>
        <taxon>Funneliformis</taxon>
    </lineage>
</organism>